<dbReference type="RefSeq" id="WP_139181527.1">
    <property type="nucleotide sequence ID" value="NZ_FMWD01000012.1"/>
</dbReference>
<gene>
    <name evidence="2" type="ORF">SAMN03097708_03024</name>
</gene>
<sequence>MEKEILSSKLASLKERKKELRLEHATDLQNVDAQIRELHEKRARTILRHKLSADALDREIAELLRRVKRTDDAMAATQRRTDPEAGRLRPKAASPASASSDIRAVIVDILKDRKDISESLLREKLRGKGLQVGQLSKQLDAMVASGLVRRRVSDYSLAKKH</sequence>
<organism evidence="2 3">
    <name type="scientific">Thiohalomonas denitrificans</name>
    <dbReference type="NCBI Taxonomy" id="415747"/>
    <lineage>
        <taxon>Bacteria</taxon>
        <taxon>Pseudomonadati</taxon>
        <taxon>Pseudomonadota</taxon>
        <taxon>Gammaproteobacteria</taxon>
        <taxon>Thiohalomonadales</taxon>
        <taxon>Thiohalomonadaceae</taxon>
        <taxon>Thiohalomonas</taxon>
    </lineage>
</organism>
<dbReference type="AlphaFoldDB" id="A0A1G5R0G3"/>
<reference evidence="2 3" key="1">
    <citation type="submission" date="2016-10" db="EMBL/GenBank/DDBJ databases">
        <authorList>
            <person name="de Groot N.N."/>
        </authorList>
    </citation>
    <scope>NUCLEOTIDE SEQUENCE [LARGE SCALE GENOMIC DNA]</scope>
    <source>
        <strain evidence="2 3">HLD2</strain>
    </source>
</reference>
<evidence type="ECO:0000313" key="3">
    <source>
        <dbReference type="Proteomes" id="UP000199648"/>
    </source>
</evidence>
<name>A0A1G5R0G3_9GAMM</name>
<dbReference type="EMBL" id="FMWD01000012">
    <property type="protein sequence ID" value="SCZ66819.1"/>
    <property type="molecule type" value="Genomic_DNA"/>
</dbReference>
<protein>
    <submittedName>
        <fullName evidence="2">Uncharacterized protein</fullName>
    </submittedName>
</protein>
<evidence type="ECO:0000313" key="2">
    <source>
        <dbReference type="EMBL" id="SCZ66819.1"/>
    </source>
</evidence>
<keyword evidence="3" id="KW-1185">Reference proteome</keyword>
<feature type="region of interest" description="Disordered" evidence="1">
    <location>
        <begin position="72"/>
        <end position="98"/>
    </location>
</feature>
<dbReference type="Proteomes" id="UP000199648">
    <property type="component" value="Unassembled WGS sequence"/>
</dbReference>
<proteinExistence type="predicted"/>
<evidence type="ECO:0000256" key="1">
    <source>
        <dbReference type="SAM" id="MobiDB-lite"/>
    </source>
</evidence>
<accession>A0A1G5R0G3</accession>